<dbReference type="AlphaFoldDB" id="A0AAU9TMU7"/>
<evidence type="ECO:0000259" key="2">
    <source>
        <dbReference type="PROSITE" id="PS50056"/>
    </source>
</evidence>
<gene>
    <name evidence="3" type="ORF">EEDITHA_LOCUS4636</name>
</gene>
<dbReference type="Pfam" id="PF00102">
    <property type="entry name" value="Y_phosphatase"/>
    <property type="match status" value="1"/>
</dbReference>
<dbReference type="SMART" id="SM00404">
    <property type="entry name" value="PTPc_motif"/>
    <property type="match status" value="1"/>
</dbReference>
<accession>A0AAU9TMU7</accession>
<dbReference type="PROSITE" id="PS50055">
    <property type="entry name" value="TYR_PHOSPHATASE_PTP"/>
    <property type="match status" value="1"/>
</dbReference>
<evidence type="ECO:0000259" key="1">
    <source>
        <dbReference type="PROSITE" id="PS50055"/>
    </source>
</evidence>
<dbReference type="InterPro" id="IPR000387">
    <property type="entry name" value="Tyr_Pase_dom"/>
</dbReference>
<dbReference type="GO" id="GO:0004725">
    <property type="term" value="F:protein tyrosine phosphatase activity"/>
    <property type="evidence" value="ECO:0007669"/>
    <property type="project" value="InterPro"/>
</dbReference>
<evidence type="ECO:0000313" key="3">
    <source>
        <dbReference type="EMBL" id="CAH2088480.1"/>
    </source>
</evidence>
<dbReference type="GO" id="GO:0009653">
    <property type="term" value="P:anatomical structure morphogenesis"/>
    <property type="evidence" value="ECO:0007669"/>
    <property type="project" value="UniProtKB-ARBA"/>
</dbReference>
<dbReference type="InterPro" id="IPR000242">
    <property type="entry name" value="PTP_cat"/>
</dbReference>
<organism evidence="3 4">
    <name type="scientific">Euphydryas editha</name>
    <name type="common">Edith's checkerspot</name>
    <dbReference type="NCBI Taxonomy" id="104508"/>
    <lineage>
        <taxon>Eukaryota</taxon>
        <taxon>Metazoa</taxon>
        <taxon>Ecdysozoa</taxon>
        <taxon>Arthropoda</taxon>
        <taxon>Hexapoda</taxon>
        <taxon>Insecta</taxon>
        <taxon>Pterygota</taxon>
        <taxon>Neoptera</taxon>
        <taxon>Endopterygota</taxon>
        <taxon>Lepidoptera</taxon>
        <taxon>Glossata</taxon>
        <taxon>Ditrysia</taxon>
        <taxon>Papilionoidea</taxon>
        <taxon>Nymphalidae</taxon>
        <taxon>Nymphalinae</taxon>
        <taxon>Euphydryas</taxon>
    </lineage>
</organism>
<dbReference type="InterPro" id="IPR029021">
    <property type="entry name" value="Prot-tyrosine_phosphatase-like"/>
</dbReference>
<keyword evidence="4" id="KW-1185">Reference proteome</keyword>
<evidence type="ECO:0000313" key="4">
    <source>
        <dbReference type="Proteomes" id="UP001153954"/>
    </source>
</evidence>
<dbReference type="InterPro" id="IPR003595">
    <property type="entry name" value="Tyr_Pase_cat"/>
</dbReference>
<dbReference type="Proteomes" id="UP001153954">
    <property type="component" value="Unassembled WGS sequence"/>
</dbReference>
<dbReference type="Gene3D" id="3.90.190.10">
    <property type="entry name" value="Protein tyrosine phosphatase superfamily"/>
    <property type="match status" value="1"/>
</dbReference>
<name>A0AAU9TMU7_EUPED</name>
<feature type="domain" description="Tyrosine specific protein phosphatases" evidence="2">
    <location>
        <begin position="113"/>
        <end position="186"/>
    </location>
</feature>
<dbReference type="SUPFAM" id="SSF52799">
    <property type="entry name" value="(Phosphotyrosine protein) phosphatases II"/>
    <property type="match status" value="1"/>
</dbReference>
<dbReference type="EMBL" id="CAKOGL010000007">
    <property type="protein sequence ID" value="CAH2088480.1"/>
    <property type="molecule type" value="Genomic_DNA"/>
</dbReference>
<feature type="domain" description="Tyrosine-protein phosphatase" evidence="1">
    <location>
        <begin position="85"/>
        <end position="195"/>
    </location>
</feature>
<proteinExistence type="predicted"/>
<dbReference type="GO" id="GO:0048666">
    <property type="term" value="P:neuron development"/>
    <property type="evidence" value="ECO:0007669"/>
    <property type="project" value="UniProtKB-ARBA"/>
</dbReference>
<dbReference type="PROSITE" id="PS50056">
    <property type="entry name" value="TYR_PHOSPHATASE_2"/>
    <property type="match status" value="1"/>
</dbReference>
<protein>
    <submittedName>
        <fullName evidence="3">Uncharacterized protein</fullName>
    </submittedName>
</protein>
<reference evidence="3" key="1">
    <citation type="submission" date="2022-03" db="EMBL/GenBank/DDBJ databases">
        <authorList>
            <person name="Tunstrom K."/>
        </authorList>
    </citation>
    <scope>NUCLEOTIDE SEQUENCE</scope>
</reference>
<comment type="caution">
    <text evidence="3">The sequence shown here is derived from an EMBL/GenBank/DDBJ whole genome shotgun (WGS) entry which is preliminary data.</text>
</comment>
<sequence length="199" mass="22085">MYAKMSCANQTGMLSGVYNQVSCLPCFSGPRVQTFGDDFFEHIEKRRVVGSGGKNIQQIVNGLTATLEELHQQLKKDGGKVNMGTAMWRSMNTLDVDAPGEKMEKVILVGTGKMFMGRSKKDRATEKKFPPILVHCPDGVGSSSVFCVFDICITQLDRTGLLSLPNVLSKMREQQHGSVNRSDLYALCYQLVKDYLHVI</sequence>